<comment type="subcellular location">
    <subcellularLocation>
        <location evidence="1">Cell membrane</location>
    </subcellularLocation>
</comment>
<dbReference type="Proteomes" id="UP001236585">
    <property type="component" value="Chromosome"/>
</dbReference>
<evidence type="ECO:0000256" key="2">
    <source>
        <dbReference type="ARBA" id="ARBA00007531"/>
    </source>
</evidence>
<keyword evidence="4" id="KW-0812">Transmembrane</keyword>
<proteinExistence type="inferred from homology"/>
<evidence type="ECO:0000313" key="7">
    <source>
        <dbReference type="EMBL" id="WIM89846.1"/>
    </source>
</evidence>
<dbReference type="RefSeq" id="WP_285190588.1">
    <property type="nucleotide sequence ID" value="NZ_CP126981.1"/>
</dbReference>
<reference evidence="7 8" key="1">
    <citation type="journal article" date="2023" name="Microbiol. Resour. Announc.">
        <title>Complete Genome Sequence of Mycobacterium wuenschmanii, a novel Nontuberculous Mycobacterium Isolated from a captive population of Amazon Milk Frogs.</title>
        <authorList>
            <person name="Hicks J."/>
            <person name="Zeineldin M."/>
            <person name="Ward H."/>
            <person name="Wuenschmann A."/>
            <person name="Camp P."/>
            <person name="Farrell D."/>
            <person name="Lehman K."/>
            <person name="Thacker T."/>
            <person name="Cuthbert E."/>
        </authorList>
    </citation>
    <scope>NUCLEOTIDE SEQUENCE [LARGE SCALE GENOMIC DNA]</scope>
    <source>
        <strain evidence="7 8">Wuenschmanii</strain>
    </source>
</reference>
<comment type="similarity">
    <text evidence="2">Belongs to the MmpS family.</text>
</comment>
<sequence>MAVAEVLKRAWIPLVVLAVVGGGGFSVSRVRAASTMDKPSAYGKQEATGVGQLAQKSVMYEVFGPTGAVADISYFDVNSDPQLVDRARLPWSIRLTTNSPAVVGNVVAQGDSNSIGCRIVVDGQVKAERISNEVSAFTYCRIKA</sequence>
<evidence type="ECO:0000313" key="8">
    <source>
        <dbReference type="Proteomes" id="UP001236585"/>
    </source>
</evidence>
<evidence type="ECO:0000256" key="4">
    <source>
        <dbReference type="ARBA" id="ARBA00022692"/>
    </source>
</evidence>
<evidence type="ECO:0000256" key="5">
    <source>
        <dbReference type="ARBA" id="ARBA00022989"/>
    </source>
</evidence>
<dbReference type="InterPro" id="IPR008693">
    <property type="entry name" value="MmpS"/>
</dbReference>
<dbReference type="Gene3D" id="2.60.40.2880">
    <property type="entry name" value="MmpS1-5, C-terminal soluble domain"/>
    <property type="match status" value="1"/>
</dbReference>
<evidence type="ECO:0000256" key="6">
    <source>
        <dbReference type="ARBA" id="ARBA00023136"/>
    </source>
</evidence>
<protein>
    <submittedName>
        <fullName evidence="7">MmpS family transport accessory protein</fullName>
    </submittedName>
</protein>
<evidence type="ECO:0000256" key="3">
    <source>
        <dbReference type="ARBA" id="ARBA00022475"/>
    </source>
</evidence>
<keyword evidence="6" id="KW-0472">Membrane</keyword>
<evidence type="ECO:0000256" key="1">
    <source>
        <dbReference type="ARBA" id="ARBA00004236"/>
    </source>
</evidence>
<dbReference type="Pfam" id="PF05423">
    <property type="entry name" value="Mycobact_memb"/>
    <property type="match status" value="1"/>
</dbReference>
<keyword evidence="3" id="KW-1003">Cell membrane</keyword>
<organism evidence="7 8">
    <name type="scientific">Candidatus Mycobacterium wuenschmannii</name>
    <dbReference type="NCBI Taxonomy" id="3027808"/>
    <lineage>
        <taxon>Bacteria</taxon>
        <taxon>Bacillati</taxon>
        <taxon>Actinomycetota</taxon>
        <taxon>Actinomycetes</taxon>
        <taxon>Mycobacteriales</taxon>
        <taxon>Mycobacteriaceae</taxon>
        <taxon>Mycobacterium</taxon>
    </lineage>
</organism>
<dbReference type="EMBL" id="CP126981">
    <property type="protein sequence ID" value="WIM89846.1"/>
    <property type="molecule type" value="Genomic_DNA"/>
</dbReference>
<name>A0ABY8W3B6_9MYCO</name>
<gene>
    <name evidence="7" type="ORF">PT015_10695</name>
</gene>
<dbReference type="InterPro" id="IPR038468">
    <property type="entry name" value="MmpS_C"/>
</dbReference>
<keyword evidence="8" id="KW-1185">Reference proteome</keyword>
<keyword evidence="5" id="KW-1133">Transmembrane helix</keyword>
<accession>A0ABY8W3B6</accession>